<reference evidence="1" key="1">
    <citation type="submission" date="2021-02" db="EMBL/GenBank/DDBJ databases">
        <authorList>
            <person name="Dougan E. K."/>
            <person name="Rhodes N."/>
            <person name="Thang M."/>
            <person name="Chan C."/>
        </authorList>
    </citation>
    <scope>NUCLEOTIDE SEQUENCE</scope>
</reference>
<organism evidence="1 2">
    <name type="scientific">Symbiodinium necroappetens</name>
    <dbReference type="NCBI Taxonomy" id="1628268"/>
    <lineage>
        <taxon>Eukaryota</taxon>
        <taxon>Sar</taxon>
        <taxon>Alveolata</taxon>
        <taxon>Dinophyceae</taxon>
        <taxon>Suessiales</taxon>
        <taxon>Symbiodiniaceae</taxon>
        <taxon>Symbiodinium</taxon>
    </lineage>
</organism>
<sequence length="100" mass="11306">MHLKESESSGEWLTEERMVKKWKYNTDVLEYFVEVSTKQTIKHSELLKRVETMDCGDAKLHSDQEKEAGDMTTSIEPLALVDDSKAVAMPEQVGEKAMAG</sequence>
<gene>
    <name evidence="1" type="ORF">SNEC2469_LOCUS29301</name>
</gene>
<name>A0A813B1Q7_9DINO</name>
<comment type="caution">
    <text evidence="1">The sequence shown here is derived from an EMBL/GenBank/DDBJ whole genome shotgun (WGS) entry which is preliminary data.</text>
</comment>
<proteinExistence type="predicted"/>
<evidence type="ECO:0000313" key="2">
    <source>
        <dbReference type="Proteomes" id="UP000601435"/>
    </source>
</evidence>
<keyword evidence="2" id="KW-1185">Reference proteome</keyword>
<protein>
    <submittedName>
        <fullName evidence="1">Uncharacterized protein</fullName>
    </submittedName>
</protein>
<dbReference type="AlphaFoldDB" id="A0A813B1Q7"/>
<dbReference type="Proteomes" id="UP000601435">
    <property type="component" value="Unassembled WGS sequence"/>
</dbReference>
<dbReference type="OrthoDB" id="446401at2759"/>
<evidence type="ECO:0000313" key="1">
    <source>
        <dbReference type="EMBL" id="CAE7886285.1"/>
    </source>
</evidence>
<accession>A0A813B1Q7</accession>
<dbReference type="EMBL" id="CAJNJA010065632">
    <property type="protein sequence ID" value="CAE7886285.1"/>
    <property type="molecule type" value="Genomic_DNA"/>
</dbReference>